<keyword evidence="3" id="KW-1185">Reference proteome</keyword>
<evidence type="ECO:0000313" key="2">
    <source>
        <dbReference type="EMBL" id="KAF7279468.1"/>
    </source>
</evidence>
<evidence type="ECO:0000259" key="1">
    <source>
        <dbReference type="PROSITE" id="PS50879"/>
    </source>
</evidence>
<proteinExistence type="predicted"/>
<gene>
    <name evidence="2" type="ORF">GWI33_007232</name>
</gene>
<reference evidence="2" key="1">
    <citation type="submission" date="2020-08" db="EMBL/GenBank/DDBJ databases">
        <title>Genome sequencing and assembly of the red palm weevil Rhynchophorus ferrugineus.</title>
        <authorList>
            <person name="Dias G.B."/>
            <person name="Bergman C.M."/>
            <person name="Manee M."/>
        </authorList>
    </citation>
    <scope>NUCLEOTIDE SEQUENCE</scope>
    <source>
        <strain evidence="2">AA-2017</strain>
        <tissue evidence="2">Whole larva</tissue>
    </source>
</reference>
<accession>A0A834IJ71</accession>
<sequence>MSSLESLSSARTVHSLVTYIREIQTKLQFRSVRITYLWVLSHKVISGNERADHLASREEEFIKLNELFSKKYAKVYVKGLNRQLRQLEWDLLIKNNKLWEVKRIFYQSIDHNNISRHKSTVLARLRMGHCRATHEYLLKGQSPPLCDLCQIQLSVRHILLDCQKYDDLRRQLEMPTTLEQLVQPDQLNLLIDYLKTIDLLQHL</sequence>
<dbReference type="InterPro" id="IPR002156">
    <property type="entry name" value="RNaseH_domain"/>
</dbReference>
<dbReference type="PROSITE" id="PS50879">
    <property type="entry name" value="RNASE_H_1"/>
    <property type="match status" value="1"/>
</dbReference>
<evidence type="ECO:0000313" key="3">
    <source>
        <dbReference type="Proteomes" id="UP000625711"/>
    </source>
</evidence>
<dbReference type="GO" id="GO:0004523">
    <property type="term" value="F:RNA-DNA hybrid ribonuclease activity"/>
    <property type="evidence" value="ECO:0007669"/>
    <property type="project" value="InterPro"/>
</dbReference>
<feature type="domain" description="RNase H type-1" evidence="1">
    <location>
        <begin position="1"/>
        <end position="60"/>
    </location>
</feature>
<dbReference type="AlphaFoldDB" id="A0A834IJ71"/>
<protein>
    <recommendedName>
        <fullName evidence="1">RNase H type-1 domain-containing protein</fullName>
    </recommendedName>
</protein>
<dbReference type="EMBL" id="JAACXV010000361">
    <property type="protein sequence ID" value="KAF7279468.1"/>
    <property type="molecule type" value="Genomic_DNA"/>
</dbReference>
<dbReference type="GO" id="GO:0003676">
    <property type="term" value="F:nucleic acid binding"/>
    <property type="evidence" value="ECO:0007669"/>
    <property type="project" value="InterPro"/>
</dbReference>
<dbReference type="Proteomes" id="UP000625711">
    <property type="component" value="Unassembled WGS sequence"/>
</dbReference>
<comment type="caution">
    <text evidence="2">The sequence shown here is derived from an EMBL/GenBank/DDBJ whole genome shotgun (WGS) entry which is preliminary data.</text>
</comment>
<organism evidence="2 3">
    <name type="scientific">Rhynchophorus ferrugineus</name>
    <name type="common">Red palm weevil</name>
    <name type="synonym">Curculio ferrugineus</name>
    <dbReference type="NCBI Taxonomy" id="354439"/>
    <lineage>
        <taxon>Eukaryota</taxon>
        <taxon>Metazoa</taxon>
        <taxon>Ecdysozoa</taxon>
        <taxon>Arthropoda</taxon>
        <taxon>Hexapoda</taxon>
        <taxon>Insecta</taxon>
        <taxon>Pterygota</taxon>
        <taxon>Neoptera</taxon>
        <taxon>Endopterygota</taxon>
        <taxon>Coleoptera</taxon>
        <taxon>Polyphaga</taxon>
        <taxon>Cucujiformia</taxon>
        <taxon>Curculionidae</taxon>
        <taxon>Dryophthorinae</taxon>
        <taxon>Rhynchophorus</taxon>
    </lineage>
</organism>
<dbReference type="OrthoDB" id="6369833at2759"/>
<name>A0A834IJ71_RHYFE</name>